<dbReference type="Proteomes" id="UP001303324">
    <property type="component" value="Chromosome"/>
</dbReference>
<dbReference type="Gene3D" id="3.40.50.300">
    <property type="entry name" value="P-loop containing nucleotide triphosphate hydrolases"/>
    <property type="match status" value="2"/>
</dbReference>
<evidence type="ECO:0000313" key="11">
    <source>
        <dbReference type="Proteomes" id="UP001303324"/>
    </source>
</evidence>
<dbReference type="RefSeq" id="WP_311070881.1">
    <property type="nucleotide sequence ID" value="NZ_CP134494.1"/>
</dbReference>
<feature type="domain" description="ABC transporter" evidence="9">
    <location>
        <begin position="311"/>
        <end position="539"/>
    </location>
</feature>
<comment type="similarity">
    <text evidence="2">Belongs to the ABC transporter superfamily.</text>
</comment>
<dbReference type="PROSITE" id="PS50893">
    <property type="entry name" value="ABC_TRANSPORTER_2"/>
    <property type="match status" value="2"/>
</dbReference>
<dbReference type="InterPro" id="IPR003439">
    <property type="entry name" value="ABC_transporter-like_ATP-bd"/>
</dbReference>
<keyword evidence="8" id="KW-0472">Membrane</keyword>
<organism evidence="10 11">
    <name type="scientific">Mesobacillus jeotgali</name>
    <dbReference type="NCBI Taxonomy" id="129985"/>
    <lineage>
        <taxon>Bacteria</taxon>
        <taxon>Bacillati</taxon>
        <taxon>Bacillota</taxon>
        <taxon>Bacilli</taxon>
        <taxon>Bacillales</taxon>
        <taxon>Bacillaceae</taxon>
        <taxon>Mesobacillus</taxon>
    </lineage>
</organism>
<dbReference type="InterPro" id="IPR017871">
    <property type="entry name" value="ABC_transporter-like_CS"/>
</dbReference>
<reference evidence="10 11" key="1">
    <citation type="submission" date="2023-09" db="EMBL/GenBank/DDBJ databases">
        <title>Microbial mechanism of fulvic acid promoting antimony reduction mineralization in rice fields.</title>
        <authorList>
            <person name="Chen G."/>
            <person name="Lan J."/>
        </authorList>
    </citation>
    <scope>NUCLEOTIDE SEQUENCE [LARGE SCALE GENOMIC DNA]</scope>
    <source>
        <strain evidence="10 11">PS1</strain>
    </source>
</reference>
<keyword evidence="4" id="KW-1003">Cell membrane</keyword>
<evidence type="ECO:0000259" key="9">
    <source>
        <dbReference type="PROSITE" id="PS50893"/>
    </source>
</evidence>
<keyword evidence="5" id="KW-0547">Nucleotide-binding</keyword>
<dbReference type="PROSITE" id="PS00211">
    <property type="entry name" value="ABC_TRANSPORTER_1"/>
    <property type="match status" value="2"/>
</dbReference>
<dbReference type="Pfam" id="PF00005">
    <property type="entry name" value="ABC_tran"/>
    <property type="match status" value="2"/>
</dbReference>
<evidence type="ECO:0000256" key="4">
    <source>
        <dbReference type="ARBA" id="ARBA00022475"/>
    </source>
</evidence>
<dbReference type="InterPro" id="IPR015856">
    <property type="entry name" value="ABC_transpr_CbiO/EcfA_su"/>
</dbReference>
<gene>
    <name evidence="10" type="ORF">RH061_13540</name>
</gene>
<evidence type="ECO:0000256" key="5">
    <source>
        <dbReference type="ARBA" id="ARBA00022741"/>
    </source>
</evidence>
<dbReference type="InterPro" id="IPR050095">
    <property type="entry name" value="ECF_ABC_transporter_ATP-bd"/>
</dbReference>
<proteinExistence type="inferred from homology"/>
<dbReference type="SMART" id="SM00382">
    <property type="entry name" value="AAA"/>
    <property type="match status" value="2"/>
</dbReference>
<evidence type="ECO:0000313" key="10">
    <source>
        <dbReference type="EMBL" id="WNF21223.1"/>
    </source>
</evidence>
<keyword evidence="11" id="KW-1185">Reference proteome</keyword>
<evidence type="ECO:0000256" key="1">
    <source>
        <dbReference type="ARBA" id="ARBA00004202"/>
    </source>
</evidence>
<feature type="domain" description="ABC transporter" evidence="9">
    <location>
        <begin position="10"/>
        <end position="251"/>
    </location>
</feature>
<keyword evidence="6" id="KW-0067">ATP-binding</keyword>
<evidence type="ECO:0000256" key="2">
    <source>
        <dbReference type="ARBA" id="ARBA00005417"/>
    </source>
</evidence>
<evidence type="ECO:0000256" key="3">
    <source>
        <dbReference type="ARBA" id="ARBA00022448"/>
    </source>
</evidence>
<dbReference type="PANTHER" id="PTHR43553:SF19">
    <property type="entry name" value="HMP_THIAMINE IMPORT ATP-BINDING PROTEIN YKOD-RELATED"/>
    <property type="match status" value="1"/>
</dbReference>
<dbReference type="CDD" id="cd03225">
    <property type="entry name" value="ABC_cobalt_CbiO_domain1"/>
    <property type="match status" value="2"/>
</dbReference>
<dbReference type="NCBIfam" id="NF010167">
    <property type="entry name" value="PRK13648.1"/>
    <property type="match status" value="2"/>
</dbReference>
<dbReference type="InterPro" id="IPR027417">
    <property type="entry name" value="P-loop_NTPase"/>
</dbReference>
<dbReference type="InterPro" id="IPR003593">
    <property type="entry name" value="AAA+_ATPase"/>
</dbReference>
<comment type="subcellular location">
    <subcellularLocation>
        <location evidence="1">Cell membrane</location>
        <topology evidence="1">Peripheral membrane protein</topology>
    </subcellularLocation>
</comment>
<evidence type="ECO:0000256" key="7">
    <source>
        <dbReference type="ARBA" id="ARBA00022967"/>
    </source>
</evidence>
<accession>A0ABY9VBF3</accession>
<dbReference type="SUPFAM" id="SSF52540">
    <property type="entry name" value="P-loop containing nucleoside triphosphate hydrolases"/>
    <property type="match status" value="2"/>
</dbReference>
<sequence length="563" mass="63200">MRSQPSLPLIEVSDLTFRFDSDKENVLKNISFDIYENENILVLGPSGSGKSTLAYCMNNLYPSSVDGIMNGVITYRGRALTSFGPGEINRKIGLVMQDPDAQFCMLTVEEEIAFVLENIHCPKIKMEEKIDHALDLVDMAGYKNRLIHSLSGGQKQKLAIACALAMDPELLILDEPTANLDPASSIELVKTLKKLKNDHTFSILVIEHNLDYWLETVERCIILNSDGELFFDGHTGDCFAEYAQELKREGIWLPRSIDAGLNLLEAGLLKSSSLPLTINELIENSKDVSRTIDYLSANIRRSKQNSPDSIFEASDVGFTKGGQSILQDITLSINAGEFIAIAGSNGSGKTTLSKCLSGLVSSQGELKFYGHPLRDWHEQKKWSKLGYVFQNPEHQFITDSVIEEINYSLHAKHGTLKYKNRDILERLRMDDHLYSHPFALSQGQKRRLSVAVMLVNGQEVLTMDEPTFGQDAITSKEIIDFALEAVPEMGSMIIITHDMDLIDRVADRVLVLDQGKMIFYDSPDKLWKQPEILARANLRLPFLRELEKHLEGSYAVKCDESKH</sequence>
<keyword evidence="3" id="KW-0813">Transport</keyword>
<keyword evidence="7" id="KW-1278">Translocase</keyword>
<name>A0ABY9VBF3_9BACI</name>
<protein>
    <submittedName>
        <fullName evidence="10">Energy-coupling factor transporter ATPase</fullName>
    </submittedName>
</protein>
<evidence type="ECO:0000256" key="6">
    <source>
        <dbReference type="ARBA" id="ARBA00022840"/>
    </source>
</evidence>
<dbReference type="PANTHER" id="PTHR43553">
    <property type="entry name" value="HEAVY METAL TRANSPORTER"/>
    <property type="match status" value="1"/>
</dbReference>
<dbReference type="EMBL" id="CP134494">
    <property type="protein sequence ID" value="WNF21223.1"/>
    <property type="molecule type" value="Genomic_DNA"/>
</dbReference>
<evidence type="ECO:0000256" key="8">
    <source>
        <dbReference type="ARBA" id="ARBA00023136"/>
    </source>
</evidence>